<feature type="compositionally biased region" description="Low complexity" evidence="4">
    <location>
        <begin position="698"/>
        <end position="708"/>
    </location>
</feature>
<reference evidence="7" key="1">
    <citation type="journal article" date="2009" name="Rice">
        <title>De Novo Next Generation Sequencing of Plant Genomes.</title>
        <authorList>
            <person name="Rounsley S."/>
            <person name="Marri P.R."/>
            <person name="Yu Y."/>
            <person name="He R."/>
            <person name="Sisneros N."/>
            <person name="Goicoechea J.L."/>
            <person name="Lee S.J."/>
            <person name="Angelova A."/>
            <person name="Kudrna D."/>
            <person name="Luo M."/>
            <person name="Affourtit J."/>
            <person name="Desany B."/>
            <person name="Knight J."/>
            <person name="Niazi F."/>
            <person name="Egholm M."/>
            <person name="Wing R.A."/>
        </authorList>
    </citation>
    <scope>NUCLEOTIDE SEQUENCE [LARGE SCALE GENOMIC DNA]</scope>
    <source>
        <strain evidence="7">cv. IRGC 105608</strain>
    </source>
</reference>
<evidence type="ECO:0000256" key="1">
    <source>
        <dbReference type="ARBA" id="ARBA00022614"/>
    </source>
</evidence>
<dbReference type="HOGENOM" id="CLU_000837_25_3_1"/>
<dbReference type="Pfam" id="PF00931">
    <property type="entry name" value="NB-ARC"/>
    <property type="match status" value="1"/>
</dbReference>
<reference evidence="7" key="2">
    <citation type="submission" date="2015-03" db="UniProtKB">
        <authorList>
            <consortium name="EnsemblPlants"/>
        </authorList>
    </citation>
    <scope>IDENTIFICATION</scope>
</reference>
<dbReference type="Proteomes" id="UP000026960">
    <property type="component" value="Chromosome 10"/>
</dbReference>
<dbReference type="InterPro" id="IPR003591">
    <property type="entry name" value="Leu-rich_rpt_typical-subtyp"/>
</dbReference>
<keyword evidence="3" id="KW-0611">Plant defense</keyword>
<accession>A0A0D3HAW3</accession>
<evidence type="ECO:0000256" key="3">
    <source>
        <dbReference type="ARBA" id="ARBA00022821"/>
    </source>
</evidence>
<organism evidence="7">
    <name type="scientific">Oryza barthii</name>
    <dbReference type="NCBI Taxonomy" id="65489"/>
    <lineage>
        <taxon>Eukaryota</taxon>
        <taxon>Viridiplantae</taxon>
        <taxon>Streptophyta</taxon>
        <taxon>Embryophyta</taxon>
        <taxon>Tracheophyta</taxon>
        <taxon>Spermatophyta</taxon>
        <taxon>Magnoliopsida</taxon>
        <taxon>Liliopsida</taxon>
        <taxon>Poales</taxon>
        <taxon>Poaceae</taxon>
        <taxon>BOP clade</taxon>
        <taxon>Oryzoideae</taxon>
        <taxon>Oryzeae</taxon>
        <taxon>Oryzinae</taxon>
        <taxon>Oryza</taxon>
    </lineage>
</organism>
<proteinExistence type="predicted"/>
<evidence type="ECO:0000259" key="6">
    <source>
        <dbReference type="Pfam" id="PF23598"/>
    </source>
</evidence>
<dbReference type="InterPro" id="IPR027417">
    <property type="entry name" value="P-loop_NTPase"/>
</dbReference>
<feature type="region of interest" description="Disordered" evidence="4">
    <location>
        <begin position="698"/>
        <end position="723"/>
    </location>
</feature>
<dbReference type="PaxDb" id="65489-OBART10G01500.1"/>
<protein>
    <submittedName>
        <fullName evidence="7">Uncharacterized protein</fullName>
    </submittedName>
</protein>
<dbReference type="PANTHER" id="PTHR23155:SF1167">
    <property type="entry name" value="OS08G0412100 PROTEIN"/>
    <property type="match status" value="1"/>
</dbReference>
<dbReference type="SUPFAM" id="SSF52047">
    <property type="entry name" value="RNI-like"/>
    <property type="match status" value="1"/>
</dbReference>
<feature type="domain" description="NB-ARC" evidence="5">
    <location>
        <begin position="31"/>
        <end position="100"/>
    </location>
</feature>
<dbReference type="eggNOG" id="KOG4658">
    <property type="taxonomic scope" value="Eukaryota"/>
</dbReference>
<dbReference type="STRING" id="65489.A0A0D3HAW3"/>
<dbReference type="Pfam" id="PF23598">
    <property type="entry name" value="LRR_14"/>
    <property type="match status" value="2"/>
</dbReference>
<evidence type="ECO:0000259" key="5">
    <source>
        <dbReference type="Pfam" id="PF00931"/>
    </source>
</evidence>
<keyword evidence="1" id="KW-0433">Leucine-rich repeat</keyword>
<dbReference type="Gene3D" id="3.80.10.10">
    <property type="entry name" value="Ribonuclease Inhibitor"/>
    <property type="match status" value="1"/>
</dbReference>
<dbReference type="Gramene" id="OBART10G01500.1">
    <property type="protein sequence ID" value="OBART10G01500.1"/>
    <property type="gene ID" value="OBART10G01500"/>
</dbReference>
<feature type="domain" description="Disease resistance R13L4/SHOC-2-like LRR" evidence="6">
    <location>
        <begin position="518"/>
        <end position="681"/>
    </location>
</feature>
<dbReference type="InterPro" id="IPR036388">
    <property type="entry name" value="WH-like_DNA-bd_sf"/>
</dbReference>
<dbReference type="AlphaFoldDB" id="A0A0D3HAW3"/>
<dbReference type="SUPFAM" id="SSF52540">
    <property type="entry name" value="P-loop containing nucleoside triphosphate hydrolases"/>
    <property type="match status" value="1"/>
</dbReference>
<dbReference type="SMART" id="SM00369">
    <property type="entry name" value="LRR_TYP"/>
    <property type="match status" value="3"/>
</dbReference>
<keyword evidence="8" id="KW-1185">Reference proteome</keyword>
<evidence type="ECO:0000313" key="8">
    <source>
        <dbReference type="Proteomes" id="UP000026960"/>
    </source>
</evidence>
<sequence length="742" mass="83240">MTTELLWTNCSTATAVTSRTTDARKNRYYLRYLVIVDDIWHCQQWEVIRKSLVKNDRGSRIIMTTRVNSVVEKCCKDDHAVVCEVTALSMDAAVALSEKIFNVHTTPSDKKSCSSIAKLSGRMPLAIICISAAVAQLLSPPSATNRFDVALCQALKGFAEIPCMKPLVESLVLGYHCLPPHLKTCLLECSIYTPNQRFERDDLIRIWMDEGFADEEQAPGYFEELVKWGYISISPAEGRRHSRVAEYEISAVVLAFLRFQAEEHGFVASAGYFSNIESLCGRRHSRISVQGGLGSWVVSRLDLSCMRTLVVFGRASLIPFDRLSHLRVLHLDEEDTSLEGAADLYNFPDLGDDDLVDICELLLLRYVKLKGCKITMLPPQIGQLKLLETLDVRGTGVRELPMEIGELQRLKTLNVSNTAVTQVPKEIGKLHMLKTLDVSDTNVRELPAEIRELENLETLDVSNTMVAKLPREIRALQLLKTLHDSPKVVNLLEGAVDNYGHICSRENISITLFDRFGSSWEPIPVARFKIPGKHISLPDWLNKETLSDISSLEINLWKLREDDLKILQEMPKLQVLALRVEVLPRTAITGAGFSRLESFCVDCRVPRLSFQSEAMPVLKHLQFKFYAFRATKQEPMGIVHLSSLRSVDFRCASGYTTDAPGIREIINQVRKEAKEHRNRITLCINTKEIVHDIVAGSTGTAGSSAVSVTDKKPEPTGNEDIIDNGNNISVRSSGLPEWIYFQ</sequence>
<evidence type="ECO:0000256" key="2">
    <source>
        <dbReference type="ARBA" id="ARBA00022737"/>
    </source>
</evidence>
<feature type="domain" description="Disease resistance R13L4/SHOC-2-like LRR" evidence="6">
    <location>
        <begin position="306"/>
        <end position="436"/>
    </location>
</feature>
<dbReference type="Gene3D" id="3.40.50.300">
    <property type="entry name" value="P-loop containing nucleotide triphosphate hydrolases"/>
    <property type="match status" value="1"/>
</dbReference>
<dbReference type="InterPro" id="IPR044974">
    <property type="entry name" value="Disease_R_plants"/>
</dbReference>
<dbReference type="GO" id="GO:0043531">
    <property type="term" value="F:ADP binding"/>
    <property type="evidence" value="ECO:0007669"/>
    <property type="project" value="InterPro"/>
</dbReference>
<evidence type="ECO:0000313" key="7">
    <source>
        <dbReference type="EnsemblPlants" id="OBART10G01500.1"/>
    </source>
</evidence>
<name>A0A0D3HAW3_9ORYZ</name>
<dbReference type="InterPro" id="IPR002182">
    <property type="entry name" value="NB-ARC"/>
</dbReference>
<keyword evidence="2" id="KW-0677">Repeat</keyword>
<evidence type="ECO:0000256" key="4">
    <source>
        <dbReference type="SAM" id="MobiDB-lite"/>
    </source>
</evidence>
<dbReference type="InterPro" id="IPR055414">
    <property type="entry name" value="LRR_R13L4/SHOC2-like"/>
</dbReference>
<dbReference type="GO" id="GO:0098542">
    <property type="term" value="P:defense response to other organism"/>
    <property type="evidence" value="ECO:0007669"/>
    <property type="project" value="TreeGrafter"/>
</dbReference>
<dbReference type="PANTHER" id="PTHR23155">
    <property type="entry name" value="DISEASE RESISTANCE PROTEIN RP"/>
    <property type="match status" value="1"/>
</dbReference>
<dbReference type="InterPro" id="IPR032675">
    <property type="entry name" value="LRR_dom_sf"/>
</dbReference>
<dbReference type="EnsemblPlants" id="OBART10G01500.1">
    <property type="protein sequence ID" value="OBART10G01500.1"/>
    <property type="gene ID" value="OBART10G01500"/>
</dbReference>
<dbReference type="Gene3D" id="1.10.10.10">
    <property type="entry name" value="Winged helix-like DNA-binding domain superfamily/Winged helix DNA-binding domain"/>
    <property type="match status" value="1"/>
</dbReference>